<dbReference type="InterPro" id="IPR027831">
    <property type="entry name" value="DUF4485"/>
</dbReference>
<dbReference type="RefSeq" id="XP_030757458.1">
    <property type="nucleotide sequence ID" value="XM_030901598.1"/>
</dbReference>
<dbReference type="Pfam" id="PF14846">
    <property type="entry name" value="DUF4485"/>
    <property type="match status" value="1"/>
</dbReference>
<dbReference type="KEGG" id="soy:115883262"/>
<protein>
    <submittedName>
        <fullName evidence="3">Uncharacterized protein LOC115883262</fullName>
    </submittedName>
</protein>
<dbReference type="OrthoDB" id="6629291at2759"/>
<evidence type="ECO:0000259" key="1">
    <source>
        <dbReference type="Pfam" id="PF14846"/>
    </source>
</evidence>
<proteinExistence type="predicted"/>
<organism evidence="2 3">
    <name type="scientific">Sitophilus oryzae</name>
    <name type="common">Rice weevil</name>
    <name type="synonym">Curculio oryzae</name>
    <dbReference type="NCBI Taxonomy" id="7048"/>
    <lineage>
        <taxon>Eukaryota</taxon>
        <taxon>Metazoa</taxon>
        <taxon>Ecdysozoa</taxon>
        <taxon>Arthropoda</taxon>
        <taxon>Hexapoda</taxon>
        <taxon>Insecta</taxon>
        <taxon>Pterygota</taxon>
        <taxon>Neoptera</taxon>
        <taxon>Endopterygota</taxon>
        <taxon>Coleoptera</taxon>
        <taxon>Polyphaga</taxon>
        <taxon>Cucujiformia</taxon>
        <taxon>Curculionidae</taxon>
        <taxon>Dryophthorinae</taxon>
        <taxon>Sitophilus</taxon>
    </lineage>
</organism>
<evidence type="ECO:0000313" key="3">
    <source>
        <dbReference type="RefSeq" id="XP_030757458.1"/>
    </source>
</evidence>
<dbReference type="InParanoid" id="A0A6J2Y124"/>
<reference evidence="3" key="1">
    <citation type="submission" date="2025-08" db="UniProtKB">
        <authorList>
            <consortium name="RefSeq"/>
        </authorList>
    </citation>
    <scope>IDENTIFICATION</scope>
    <source>
        <tissue evidence="3">Gonads</tissue>
    </source>
</reference>
<name>A0A6J2Y124_SITOR</name>
<sequence length="133" mass="15754">MTDPVIALNDHFHYNSKMGKALQQFLPPNDRKMIQLWFDKLINMDRNVEQMIIRSDYMWFILLMLQGRKLRDPFTKLPPIHLPPLKKFVPLHVYEEVLISNEPNMIYVNRKSSDDILNLKEKKTHATSCSSLD</sequence>
<dbReference type="AlphaFoldDB" id="A0A6J2Y124"/>
<evidence type="ECO:0000313" key="2">
    <source>
        <dbReference type="Proteomes" id="UP000504635"/>
    </source>
</evidence>
<keyword evidence="2" id="KW-1185">Reference proteome</keyword>
<accession>A0A6J2Y124</accession>
<dbReference type="Proteomes" id="UP000504635">
    <property type="component" value="Unplaced"/>
</dbReference>
<feature type="domain" description="DUF4485" evidence="1">
    <location>
        <begin position="8"/>
        <end position="88"/>
    </location>
</feature>
<gene>
    <name evidence="3" type="primary">LOC115883262</name>
</gene>
<dbReference type="GeneID" id="115883262"/>